<dbReference type="EMBL" id="CAJJDM010000135">
    <property type="protein sequence ID" value="CAD8106825.1"/>
    <property type="molecule type" value="Genomic_DNA"/>
</dbReference>
<keyword evidence="2" id="KW-1185">Reference proteome</keyword>
<name>A0A8S1PUB2_PARPR</name>
<dbReference type="InterPro" id="IPR008183">
    <property type="entry name" value="Aldose_1/G6P_1-epimerase"/>
</dbReference>
<gene>
    <name evidence="1" type="ORF">PPRIM_AZ9-3.1.T1320001</name>
</gene>
<comment type="caution">
    <text evidence="1">The sequence shown here is derived from an EMBL/GenBank/DDBJ whole genome shotgun (WGS) entry which is preliminary data.</text>
</comment>
<dbReference type="AlphaFoldDB" id="A0A8S1PUB2"/>
<dbReference type="Proteomes" id="UP000688137">
    <property type="component" value="Unassembled WGS sequence"/>
</dbReference>
<accession>A0A8S1PUB2</accession>
<dbReference type="GO" id="GO:0016853">
    <property type="term" value="F:isomerase activity"/>
    <property type="evidence" value="ECO:0007669"/>
    <property type="project" value="InterPro"/>
</dbReference>
<reference evidence="1" key="1">
    <citation type="submission" date="2021-01" db="EMBL/GenBank/DDBJ databases">
        <authorList>
            <consortium name="Genoscope - CEA"/>
            <person name="William W."/>
        </authorList>
    </citation>
    <scope>NUCLEOTIDE SEQUENCE</scope>
</reference>
<proteinExistence type="predicted"/>
<evidence type="ECO:0008006" key="3">
    <source>
        <dbReference type="Google" id="ProtNLM"/>
    </source>
</evidence>
<sequence length="256" mass="30066">MQKKNSIVQKNGKILELWMSGHLIIEGNEFEDVLENGCYLMYPWVNRLSDKNVQHKFHDSNGYPLHGLYVNTEREILEENQNQICLIPKDREQQQSHFQEIYTFIKDNQISIEFNISNNQDLEYGIGYHPYFNFENIDDVIMITNLTQRLVVNQDLIPIGDQLQWEDVNLSEISLKHQEFDNCFKNNEDKLFIKLISSKYTLLIESDSMKYCQIYTPSDRKRIAIEPQSSTADCFKYQTSLKGNCKVGFTVTIILN</sequence>
<organism evidence="1 2">
    <name type="scientific">Paramecium primaurelia</name>
    <dbReference type="NCBI Taxonomy" id="5886"/>
    <lineage>
        <taxon>Eukaryota</taxon>
        <taxon>Sar</taxon>
        <taxon>Alveolata</taxon>
        <taxon>Ciliophora</taxon>
        <taxon>Intramacronucleata</taxon>
        <taxon>Oligohymenophorea</taxon>
        <taxon>Peniculida</taxon>
        <taxon>Parameciidae</taxon>
        <taxon>Paramecium</taxon>
    </lineage>
</organism>
<dbReference type="OMA" id="LEYGIGY"/>
<evidence type="ECO:0000313" key="2">
    <source>
        <dbReference type="Proteomes" id="UP000688137"/>
    </source>
</evidence>
<dbReference type="Pfam" id="PF01263">
    <property type="entry name" value="Aldose_epim"/>
    <property type="match status" value="1"/>
</dbReference>
<protein>
    <recommendedName>
        <fullName evidence="3">Aldose 1-epimerase</fullName>
    </recommendedName>
</protein>
<dbReference type="GO" id="GO:0005975">
    <property type="term" value="P:carbohydrate metabolic process"/>
    <property type="evidence" value="ECO:0007669"/>
    <property type="project" value="InterPro"/>
</dbReference>
<evidence type="ECO:0000313" key="1">
    <source>
        <dbReference type="EMBL" id="CAD8106825.1"/>
    </source>
</evidence>